<dbReference type="KEGG" id="dsc:ABOD76_18070"/>
<comment type="similarity">
    <text evidence="6">Belongs to the transcriptional regulatory Rex family.</text>
</comment>
<dbReference type="PANTHER" id="PTHR35786">
    <property type="entry name" value="REDOX-SENSING TRANSCRIPTIONAL REPRESSOR REX"/>
    <property type="match status" value="1"/>
</dbReference>
<dbReference type="SUPFAM" id="SSF51735">
    <property type="entry name" value="NAD(P)-binding Rossmann-fold domains"/>
    <property type="match status" value="1"/>
</dbReference>
<dbReference type="HAMAP" id="MF_01131">
    <property type="entry name" value="Rex"/>
    <property type="match status" value="1"/>
</dbReference>
<dbReference type="InterPro" id="IPR022876">
    <property type="entry name" value="Tscrpt_rep_Rex"/>
</dbReference>
<dbReference type="Gene3D" id="3.40.50.720">
    <property type="entry name" value="NAD(P)-binding Rossmann-like Domain"/>
    <property type="match status" value="1"/>
</dbReference>
<feature type="binding site" evidence="6">
    <location>
        <begin position="89"/>
        <end position="94"/>
    </location>
    <ligand>
        <name>NAD(+)</name>
        <dbReference type="ChEBI" id="CHEBI:57540"/>
    </ligand>
</feature>
<dbReference type="InterPro" id="IPR036291">
    <property type="entry name" value="NAD(P)-bd_dom_sf"/>
</dbReference>
<name>A0AAU7UFI2_9DEIO</name>
<dbReference type="GO" id="GO:0003700">
    <property type="term" value="F:DNA-binding transcription factor activity"/>
    <property type="evidence" value="ECO:0007669"/>
    <property type="project" value="UniProtKB-UniRule"/>
</dbReference>
<protein>
    <recommendedName>
        <fullName evidence="6">Redox-sensing transcriptional repressor Rex</fullName>
    </recommendedName>
</protein>
<comment type="subcellular location">
    <subcellularLocation>
        <location evidence="6">Cytoplasm</location>
    </subcellularLocation>
</comment>
<dbReference type="GO" id="GO:0045892">
    <property type="term" value="P:negative regulation of DNA-templated transcription"/>
    <property type="evidence" value="ECO:0007669"/>
    <property type="project" value="InterPro"/>
</dbReference>
<proteinExistence type="inferred from homology"/>
<evidence type="ECO:0000256" key="1">
    <source>
        <dbReference type="ARBA" id="ARBA00022490"/>
    </source>
</evidence>
<organism evidence="8">
    <name type="scientific">Deinococcus sonorensis KR-87</name>
    <dbReference type="NCBI Taxonomy" id="694439"/>
    <lineage>
        <taxon>Bacteria</taxon>
        <taxon>Thermotogati</taxon>
        <taxon>Deinococcota</taxon>
        <taxon>Deinococci</taxon>
        <taxon>Deinococcales</taxon>
        <taxon>Deinococcaceae</taxon>
        <taxon>Deinococcus</taxon>
    </lineage>
</organism>
<feature type="domain" description="CoA-binding" evidence="7">
    <location>
        <begin position="78"/>
        <end position="197"/>
    </location>
</feature>
<keyword evidence="4 6" id="KW-0238">DNA-binding</keyword>
<evidence type="ECO:0000256" key="5">
    <source>
        <dbReference type="ARBA" id="ARBA00023163"/>
    </source>
</evidence>
<dbReference type="Pfam" id="PF06971">
    <property type="entry name" value="Put_DNA-bind_N"/>
    <property type="match status" value="1"/>
</dbReference>
<keyword evidence="3 6" id="KW-0805">Transcription regulation</keyword>
<dbReference type="NCBIfam" id="NF003995">
    <property type="entry name" value="PRK05472.2-4"/>
    <property type="match status" value="1"/>
</dbReference>
<dbReference type="Pfam" id="PF02629">
    <property type="entry name" value="CoA_binding"/>
    <property type="match status" value="2"/>
</dbReference>
<comment type="subunit">
    <text evidence="6">Homodimer.</text>
</comment>
<keyword evidence="2 6" id="KW-0678">Repressor</keyword>
<dbReference type="SUPFAM" id="SSF46785">
    <property type="entry name" value="Winged helix' DNA-binding domain"/>
    <property type="match status" value="1"/>
</dbReference>
<evidence type="ECO:0000256" key="3">
    <source>
        <dbReference type="ARBA" id="ARBA00023015"/>
    </source>
</evidence>
<keyword evidence="5 6" id="KW-0804">Transcription</keyword>
<dbReference type="InterPro" id="IPR036390">
    <property type="entry name" value="WH_DNA-bd_sf"/>
</dbReference>
<dbReference type="AlphaFoldDB" id="A0AAU7UFI2"/>
<comment type="function">
    <text evidence="6">Modulates transcription in response to changes in cellular NADH/NAD(+) redox state.</text>
</comment>
<evidence type="ECO:0000256" key="2">
    <source>
        <dbReference type="ARBA" id="ARBA00022491"/>
    </source>
</evidence>
<dbReference type="InterPro" id="IPR036388">
    <property type="entry name" value="WH-like_DNA-bd_sf"/>
</dbReference>
<dbReference type="PANTHER" id="PTHR35786:SF1">
    <property type="entry name" value="REDOX-SENSING TRANSCRIPTIONAL REPRESSOR REX 1"/>
    <property type="match status" value="1"/>
</dbReference>
<evidence type="ECO:0000256" key="6">
    <source>
        <dbReference type="HAMAP-Rule" id="MF_01131"/>
    </source>
</evidence>
<gene>
    <name evidence="6" type="primary">rex</name>
    <name evidence="8" type="ORF">ABOD76_18070</name>
</gene>
<feature type="DNA-binding region" description="H-T-H motif" evidence="6">
    <location>
        <begin position="15"/>
        <end position="54"/>
    </location>
</feature>
<dbReference type="GO" id="GO:0051775">
    <property type="term" value="P:response to redox state"/>
    <property type="evidence" value="ECO:0007669"/>
    <property type="project" value="InterPro"/>
</dbReference>
<dbReference type="EMBL" id="CP158299">
    <property type="protein sequence ID" value="XBV87171.1"/>
    <property type="molecule type" value="Genomic_DNA"/>
</dbReference>
<evidence type="ECO:0000259" key="7">
    <source>
        <dbReference type="SMART" id="SM00881"/>
    </source>
</evidence>
<keyword evidence="1 6" id="KW-0963">Cytoplasm</keyword>
<keyword evidence="6" id="KW-0520">NAD</keyword>
<dbReference type="GO" id="GO:0005737">
    <property type="term" value="C:cytoplasm"/>
    <property type="evidence" value="ECO:0007669"/>
    <property type="project" value="UniProtKB-SubCell"/>
</dbReference>
<accession>A0AAU7UFI2</accession>
<dbReference type="SMART" id="SM00881">
    <property type="entry name" value="CoA_binding"/>
    <property type="match status" value="1"/>
</dbReference>
<dbReference type="RefSeq" id="WP_350245303.1">
    <property type="nucleotide sequence ID" value="NZ_CP158299.1"/>
</dbReference>
<dbReference type="InterPro" id="IPR003781">
    <property type="entry name" value="CoA-bd"/>
</dbReference>
<evidence type="ECO:0000256" key="4">
    <source>
        <dbReference type="ARBA" id="ARBA00023125"/>
    </source>
</evidence>
<dbReference type="InterPro" id="IPR009718">
    <property type="entry name" value="Rex_DNA-bd_C_dom"/>
</dbReference>
<dbReference type="GO" id="GO:0003677">
    <property type="term" value="F:DNA binding"/>
    <property type="evidence" value="ECO:0007669"/>
    <property type="project" value="UniProtKB-UniRule"/>
</dbReference>
<reference evidence="8" key="1">
    <citation type="submission" date="2024-06" db="EMBL/GenBank/DDBJ databases">
        <title>Draft Genome Sequence of Deinococcus sonorensis Type Strain KR-87, a Biofilm Producing Representative of the Genus Deinococcus.</title>
        <authorList>
            <person name="Boren L.S."/>
            <person name="Grosso R.A."/>
            <person name="Hugenberg-Cox A.N."/>
            <person name="Hill J.T.E."/>
            <person name="Albert C.M."/>
            <person name="Tuohy J.M."/>
        </authorList>
    </citation>
    <scope>NUCLEOTIDE SEQUENCE</scope>
    <source>
        <strain evidence="8">KR-87</strain>
    </source>
</reference>
<evidence type="ECO:0000313" key="8">
    <source>
        <dbReference type="EMBL" id="XBV87171.1"/>
    </source>
</evidence>
<sequence>MNSGIPTAAISRLVTYLRILEQLEAQDQLKTSSTDLAERAQVSAFQVRKDLAYFGRFGTRGMGYTVPVLKRELIRVLGLNRNWNVVIVGMGRLGQAIANYPGASDYQFSYVGLFDVKPELIGQQVRGLEVGHVQDLRAFVRERAEADAWAAAHRVTQHVRKTVDLGFLAVPPEHAQAAAEQLVAAGIRGILNFAPVVIQPRTTGSGEASDVADEWRQVTIENVDFLAGMKRLAFYTLNPNLHYDLTEE</sequence>
<dbReference type="Gene3D" id="1.10.10.10">
    <property type="entry name" value="Winged helix-like DNA-binding domain superfamily/Winged helix DNA-binding domain"/>
    <property type="match status" value="1"/>
</dbReference>